<evidence type="ECO:0000313" key="6">
    <source>
        <dbReference type="EMBL" id="CBY83509.1"/>
    </source>
</evidence>
<dbReference type="PIRSF" id="PIRSF000390">
    <property type="entry name" value="PLP_StrS"/>
    <property type="match status" value="1"/>
</dbReference>
<dbReference type="Gene3D" id="3.40.640.10">
    <property type="entry name" value="Type I PLP-dependent aspartate aminotransferase-like (Major domain)"/>
    <property type="match status" value="1"/>
</dbReference>
<dbReference type="RefSeq" id="WP_013469872.1">
    <property type="nucleotide sequence ID" value="NC_014810.2"/>
</dbReference>
<keyword evidence="7" id="KW-1185">Reference proteome</keyword>
<proteinExistence type="inferred from homology"/>
<dbReference type="Gene3D" id="3.90.1150.10">
    <property type="entry name" value="Aspartate Aminotransferase, domain 1"/>
    <property type="match status" value="1"/>
</dbReference>
<dbReference type="EMBL" id="FQ670179">
    <property type="protein sequence ID" value="CBY83509.1"/>
    <property type="molecule type" value="Genomic_DNA"/>
</dbReference>
<dbReference type="Proteomes" id="UP000007934">
    <property type="component" value="Chromosome"/>
</dbReference>
<dbReference type="InterPro" id="IPR015422">
    <property type="entry name" value="PyrdxlP-dep_Trfase_small"/>
</dbReference>
<dbReference type="PANTHER" id="PTHR30244:SF34">
    <property type="entry name" value="DTDP-4-AMINO-4,6-DIDEOXYGALACTOSE TRANSAMINASE"/>
    <property type="match status" value="1"/>
</dbReference>
<evidence type="ECO:0000256" key="3">
    <source>
        <dbReference type="PIRSR" id="PIRSR000390-1"/>
    </source>
</evidence>
<keyword evidence="6" id="KW-0032">Aminotransferase</keyword>
<keyword evidence="6" id="KW-0808">Transferase</keyword>
<dbReference type="InterPro" id="IPR015424">
    <property type="entry name" value="PyrdxlP-dep_Trfase"/>
</dbReference>
<evidence type="ECO:0000256" key="4">
    <source>
        <dbReference type="PIRSR" id="PIRSR000390-2"/>
    </source>
</evidence>
<dbReference type="InterPro" id="IPR015421">
    <property type="entry name" value="PyrdxlP-dep_Trfase_major"/>
</dbReference>
<dbReference type="HOGENOM" id="CLU_033332_0_3_7"/>
<dbReference type="InterPro" id="IPR000653">
    <property type="entry name" value="DegT/StrS_aminotransferase"/>
</dbReference>
<evidence type="ECO:0000256" key="1">
    <source>
        <dbReference type="ARBA" id="ARBA00037999"/>
    </source>
</evidence>
<dbReference type="GeneID" id="36134394"/>
<feature type="active site" description="Proton acceptor" evidence="3">
    <location>
        <position position="183"/>
    </location>
</feature>
<comment type="similarity">
    <text evidence="1 5">Belongs to the DegT/DnrJ/EryC1 family.</text>
</comment>
<keyword evidence="4 5" id="KW-0663">Pyridoxal phosphate</keyword>
<sequence>MNPYSTQCIDQEDIESVVRALQGAHLTQGPLSRDFENALADYLGVKYVIACNSATSALLMAYKALGLSGMHAITTPISFVATTNMLLACQATPVFCDIGEDGNLDPHLLEETYQRCSDRQKIRAVISVDYGGKSVEVESIKEFCARHGLVFISDSSHALGASYKQQKVGSLADATIFSLHAIKSITTAEGGLVATDNQALYEKLQLLRSHGVRNEGFHVEVLDYGYNFRMNEIQSALGLSQLSKLDRFVAVREEIARLYDDLLADNPYAIPLHASLPSHITSSNHLYPVLLNPTLWEAKSKLLEGLLKAQIGVQVHYKPIHTFKLYQERLGAIHLPKAQDFYKATLSLPCHQKMTRALAMYTMETFLDLCQTLTAV</sequence>
<evidence type="ECO:0000256" key="2">
    <source>
        <dbReference type="NCBIfam" id="TIGR03588"/>
    </source>
</evidence>
<dbReference type="GO" id="GO:0030170">
    <property type="term" value="F:pyridoxal phosphate binding"/>
    <property type="evidence" value="ECO:0007669"/>
    <property type="project" value="TreeGrafter"/>
</dbReference>
<evidence type="ECO:0000256" key="5">
    <source>
        <dbReference type="RuleBase" id="RU004508"/>
    </source>
</evidence>
<reference evidence="6 7" key="1">
    <citation type="journal article" date="2011" name="Genome Biol. Evol.">
        <title>Comparative whole genome sequence analysis of the carcinogenic bacterial model pathogen Helicobacter felis.</title>
        <authorList>
            <person name="Arnold I.C."/>
            <person name="Zigova Z."/>
            <person name="Holden M."/>
            <person name="Lawley T.D."/>
            <person name="Rad R."/>
            <person name="Dougan G."/>
            <person name="Falkow S."/>
            <person name="Bentley S.D."/>
            <person name="Muller A."/>
        </authorList>
    </citation>
    <scope>NUCLEOTIDE SEQUENCE [LARGE SCALE GENOMIC DNA]</scope>
    <source>
        <strain evidence="7">ATCC 49179 / CCUG 28539 / NCTC 12436 / CS1</strain>
    </source>
</reference>
<protein>
    <recommendedName>
        <fullName evidence="2">UDP-4-amino-4,6-dideoxy-N-acetyl-beta-L-altrosamine transaminase</fullName>
        <ecNumber evidence="2">2.6.1.92</ecNumber>
    </recommendedName>
</protein>
<dbReference type="PANTHER" id="PTHR30244">
    <property type="entry name" value="TRANSAMINASE"/>
    <property type="match status" value="1"/>
</dbReference>
<feature type="modified residue" description="N6-(pyridoxal phosphate)lysine" evidence="4">
    <location>
        <position position="183"/>
    </location>
</feature>
<dbReference type="KEGG" id="hfe:HFELIS_14250"/>
<dbReference type="STRING" id="936155.HFELIS_14250"/>
<organism evidence="6 7">
    <name type="scientific">Helicobacter felis (strain ATCC 49179 / CCUG 28539 / NCTC 12436 / CS1)</name>
    <dbReference type="NCBI Taxonomy" id="936155"/>
    <lineage>
        <taxon>Bacteria</taxon>
        <taxon>Pseudomonadati</taxon>
        <taxon>Campylobacterota</taxon>
        <taxon>Epsilonproteobacteria</taxon>
        <taxon>Campylobacterales</taxon>
        <taxon>Helicobacteraceae</taxon>
        <taxon>Helicobacter</taxon>
    </lineage>
</organism>
<dbReference type="SUPFAM" id="SSF53383">
    <property type="entry name" value="PLP-dependent transferases"/>
    <property type="match status" value="1"/>
</dbReference>
<name>E7AAD6_HELFC</name>
<accession>E7AAD6</accession>
<dbReference type="Pfam" id="PF01041">
    <property type="entry name" value="DegT_DnrJ_EryC1"/>
    <property type="match status" value="1"/>
</dbReference>
<dbReference type="GO" id="GO:0000271">
    <property type="term" value="P:polysaccharide biosynthetic process"/>
    <property type="evidence" value="ECO:0007669"/>
    <property type="project" value="TreeGrafter"/>
</dbReference>
<dbReference type="InterPro" id="IPR020026">
    <property type="entry name" value="PseC"/>
</dbReference>
<dbReference type="CDD" id="cd00616">
    <property type="entry name" value="AHBA_syn"/>
    <property type="match status" value="1"/>
</dbReference>
<dbReference type="eggNOG" id="COG0399">
    <property type="taxonomic scope" value="Bacteria"/>
</dbReference>
<dbReference type="AlphaFoldDB" id="E7AAD6"/>
<gene>
    <name evidence="6" type="ordered locus">Hfelis_14250</name>
</gene>
<dbReference type="EC" id="2.6.1.92" evidence="2"/>
<dbReference type="OrthoDB" id="5342089at2"/>
<evidence type="ECO:0000313" key="7">
    <source>
        <dbReference type="Proteomes" id="UP000007934"/>
    </source>
</evidence>
<dbReference type="NCBIfam" id="TIGR03588">
    <property type="entry name" value="PseC"/>
    <property type="match status" value="1"/>
</dbReference>
<dbReference type="GO" id="GO:0008483">
    <property type="term" value="F:transaminase activity"/>
    <property type="evidence" value="ECO:0007669"/>
    <property type="project" value="UniProtKB-KW"/>
</dbReference>